<dbReference type="EMBL" id="BK016008">
    <property type="protein sequence ID" value="DAF89349.1"/>
    <property type="molecule type" value="Genomic_DNA"/>
</dbReference>
<protein>
    <submittedName>
        <fullName evidence="3">Minor structural protein</fullName>
    </submittedName>
</protein>
<name>A0A8S5U4J4_9CAUD</name>
<sequence>MKNIYEILKEFGLELPAEKKADFEKAWKENYRTKAEYDNAVTKRDEYKSSLDTVNERLKEFDGVDVKDLQSQITKLQGDLQAKDAEYAKKEAERQFTGELSAAIKKAGGRNEKAVMAMLDMETLKASKNQSADIEAAIGAVKESDAYLFGSDEPFKNPVGSTGGNGGSGGVDGVSALRAAMGLPENKN</sequence>
<dbReference type="Pfam" id="PF06810">
    <property type="entry name" value="Phage_scaffold"/>
    <property type="match status" value="1"/>
</dbReference>
<keyword evidence="1" id="KW-0175">Coiled coil</keyword>
<proteinExistence type="predicted"/>
<dbReference type="InterPro" id="IPR009636">
    <property type="entry name" value="SCAF"/>
</dbReference>
<evidence type="ECO:0000313" key="3">
    <source>
        <dbReference type="EMBL" id="DAF89349.1"/>
    </source>
</evidence>
<accession>A0A8S5U4J4</accession>
<feature type="compositionally biased region" description="Gly residues" evidence="2">
    <location>
        <begin position="161"/>
        <end position="172"/>
    </location>
</feature>
<organism evidence="3">
    <name type="scientific">Siphoviridae sp. ct7BG1</name>
    <dbReference type="NCBI Taxonomy" id="2825349"/>
    <lineage>
        <taxon>Viruses</taxon>
        <taxon>Duplodnaviria</taxon>
        <taxon>Heunggongvirae</taxon>
        <taxon>Uroviricota</taxon>
        <taxon>Caudoviricetes</taxon>
    </lineage>
</organism>
<reference evidence="3" key="1">
    <citation type="journal article" date="2021" name="Proc. Natl. Acad. Sci. U.S.A.">
        <title>A Catalog of Tens of Thousands of Viruses from Human Metagenomes Reveals Hidden Associations with Chronic Diseases.</title>
        <authorList>
            <person name="Tisza M.J."/>
            <person name="Buck C.B."/>
        </authorList>
    </citation>
    <scope>NUCLEOTIDE SEQUENCE</scope>
    <source>
        <strain evidence="3">Ct7BG1</strain>
    </source>
</reference>
<feature type="region of interest" description="Disordered" evidence="2">
    <location>
        <begin position="156"/>
        <end position="188"/>
    </location>
</feature>
<feature type="coiled-coil region" evidence="1">
    <location>
        <begin position="66"/>
        <end position="93"/>
    </location>
</feature>
<dbReference type="GO" id="GO:0019069">
    <property type="term" value="P:viral capsid assembly"/>
    <property type="evidence" value="ECO:0007669"/>
    <property type="project" value="InterPro"/>
</dbReference>
<evidence type="ECO:0000256" key="1">
    <source>
        <dbReference type="SAM" id="Coils"/>
    </source>
</evidence>
<evidence type="ECO:0000256" key="2">
    <source>
        <dbReference type="SAM" id="MobiDB-lite"/>
    </source>
</evidence>